<dbReference type="AlphaFoldDB" id="A0A2S9K9T5"/>
<evidence type="ECO:0000256" key="1">
    <source>
        <dbReference type="SAM" id="MobiDB-lite"/>
    </source>
</evidence>
<keyword evidence="4" id="KW-1185">Reference proteome</keyword>
<evidence type="ECO:0000313" key="4">
    <source>
        <dbReference type="Proteomes" id="UP000238589"/>
    </source>
</evidence>
<dbReference type="EMBL" id="PVLQ01000001">
    <property type="protein sequence ID" value="PRD67198.1"/>
    <property type="molecule type" value="Genomic_DNA"/>
</dbReference>
<comment type="caution">
    <text evidence="3">The sequence shown here is derived from an EMBL/GenBank/DDBJ whole genome shotgun (WGS) entry which is preliminary data.</text>
</comment>
<proteinExistence type="predicted"/>
<evidence type="ECO:0000256" key="2">
    <source>
        <dbReference type="SAM" id="SignalP"/>
    </source>
</evidence>
<accession>A0A2S9K9T5</accession>
<name>A0A2S9K9T5_9BURK</name>
<keyword evidence="2" id="KW-0732">Signal</keyword>
<gene>
    <name evidence="3" type="ORF">C6P64_00070</name>
</gene>
<reference evidence="3 4" key="1">
    <citation type="submission" date="2018-03" db="EMBL/GenBank/DDBJ databases">
        <title>Comparative genomics illustrates the genes involved in a hyperalkaliphilic mechanisms of Serpentinomonas isolated from highly-alkaline calcium-rich serpentinized springs.</title>
        <authorList>
            <person name="Suzuki S."/>
            <person name="Ishii S."/>
            <person name="Walworth N."/>
            <person name="Bird L."/>
            <person name="Kuenen J.G."/>
            <person name="Nealson K.H."/>
        </authorList>
    </citation>
    <scope>NUCLEOTIDE SEQUENCE [LARGE SCALE GENOMIC DNA]</scope>
    <source>
        <strain evidence="3 4">P1</strain>
    </source>
</reference>
<dbReference type="Proteomes" id="UP000238589">
    <property type="component" value="Unassembled WGS sequence"/>
</dbReference>
<dbReference type="InterPro" id="IPR036737">
    <property type="entry name" value="OmpA-like_sf"/>
</dbReference>
<evidence type="ECO:0008006" key="5">
    <source>
        <dbReference type="Google" id="ProtNLM"/>
    </source>
</evidence>
<dbReference type="Gene3D" id="3.30.1330.60">
    <property type="entry name" value="OmpA-like domain"/>
    <property type="match status" value="1"/>
</dbReference>
<evidence type="ECO:0000313" key="3">
    <source>
        <dbReference type="EMBL" id="PRD67198.1"/>
    </source>
</evidence>
<feature type="compositionally biased region" description="Low complexity" evidence="1">
    <location>
        <begin position="34"/>
        <end position="43"/>
    </location>
</feature>
<feature type="chain" id="PRO_5015573234" description="OmpA-like domain-containing protein" evidence="2">
    <location>
        <begin position="26"/>
        <end position="256"/>
    </location>
</feature>
<dbReference type="PROSITE" id="PS51257">
    <property type="entry name" value="PROKAR_LIPOPROTEIN"/>
    <property type="match status" value="1"/>
</dbReference>
<sequence length="256" mass="27192">MIRQPLPQFTLCALLGLLLTLGACSNLQTSAEATSDSSAADAEAGLEQPLADDDAGSPPADAEPSLLARLLLAEGGRLEVQGRCRDALPHYEPAALQPGPTQGEALAAIYRCQWQLQQPKAAQATFSRFIAHELAQGRLPLKLLFEPGQTRYLAEPRVSGPYAMWLRQLAGALPGSRSCLSLVGHAGPSAIEQGATELALRRAQAVQRQLEGLAPALAGRLQSEAAAPELPPLVGSASDDWRDALDRRVSLRLRPC</sequence>
<dbReference type="RefSeq" id="WP_105746562.1">
    <property type="nucleotide sequence ID" value="NZ_PVLQ01000001.1"/>
</dbReference>
<dbReference type="SUPFAM" id="SSF103088">
    <property type="entry name" value="OmpA-like"/>
    <property type="match status" value="1"/>
</dbReference>
<feature type="signal peptide" evidence="2">
    <location>
        <begin position="1"/>
        <end position="25"/>
    </location>
</feature>
<feature type="region of interest" description="Disordered" evidence="1">
    <location>
        <begin position="34"/>
        <end position="61"/>
    </location>
</feature>
<protein>
    <recommendedName>
        <fullName evidence="5">OmpA-like domain-containing protein</fullName>
    </recommendedName>
</protein>
<dbReference type="OrthoDB" id="8836583at2"/>
<organism evidence="3 4">
    <name type="scientific">Malikia granosa</name>
    <dbReference type="NCBI Taxonomy" id="263067"/>
    <lineage>
        <taxon>Bacteria</taxon>
        <taxon>Pseudomonadati</taxon>
        <taxon>Pseudomonadota</taxon>
        <taxon>Betaproteobacteria</taxon>
        <taxon>Burkholderiales</taxon>
        <taxon>Comamonadaceae</taxon>
        <taxon>Malikia</taxon>
    </lineage>
</organism>